<comment type="caution">
    <text evidence="2">The sequence shown here is derived from an EMBL/GenBank/DDBJ whole genome shotgun (WGS) entry which is preliminary data.</text>
</comment>
<dbReference type="EMBL" id="BAAALF010000026">
    <property type="protein sequence ID" value="GAA1230337.1"/>
    <property type="molecule type" value="Genomic_DNA"/>
</dbReference>
<sequence length="76" mass="8262">MRSVTTGTGQGPAAEPSFMERKLLGLLAEGLTDAVAAKRLSVSVRTERRMVAELMTRLGASSRFDAGVKAVRRRWV</sequence>
<feature type="domain" description="HTH luxR-type" evidence="1">
    <location>
        <begin position="13"/>
        <end position="70"/>
    </location>
</feature>
<dbReference type="SUPFAM" id="SSF46894">
    <property type="entry name" value="C-terminal effector domain of the bipartite response regulators"/>
    <property type="match status" value="1"/>
</dbReference>
<dbReference type="RefSeq" id="WP_425555939.1">
    <property type="nucleotide sequence ID" value="NZ_BAAALF010000026.1"/>
</dbReference>
<proteinExistence type="predicted"/>
<evidence type="ECO:0000259" key="1">
    <source>
        <dbReference type="SMART" id="SM00421"/>
    </source>
</evidence>
<reference evidence="3" key="1">
    <citation type="journal article" date="2019" name="Int. J. Syst. Evol. Microbiol.">
        <title>The Global Catalogue of Microorganisms (GCM) 10K type strain sequencing project: providing services to taxonomists for standard genome sequencing and annotation.</title>
        <authorList>
            <consortium name="The Broad Institute Genomics Platform"/>
            <consortium name="The Broad Institute Genome Sequencing Center for Infectious Disease"/>
            <person name="Wu L."/>
            <person name="Ma J."/>
        </authorList>
    </citation>
    <scope>NUCLEOTIDE SEQUENCE [LARGE SCALE GENOMIC DNA]</scope>
    <source>
        <strain evidence="3">JCM 13004</strain>
    </source>
</reference>
<evidence type="ECO:0000313" key="2">
    <source>
        <dbReference type="EMBL" id="GAA1230337.1"/>
    </source>
</evidence>
<organism evidence="2 3">
    <name type="scientific">Kitasatospora nipponensis</name>
    <dbReference type="NCBI Taxonomy" id="258049"/>
    <lineage>
        <taxon>Bacteria</taxon>
        <taxon>Bacillati</taxon>
        <taxon>Actinomycetota</taxon>
        <taxon>Actinomycetes</taxon>
        <taxon>Kitasatosporales</taxon>
        <taxon>Streptomycetaceae</taxon>
        <taxon>Kitasatospora</taxon>
    </lineage>
</organism>
<name>A0ABP4GMH5_9ACTN</name>
<dbReference type="InterPro" id="IPR036388">
    <property type="entry name" value="WH-like_DNA-bd_sf"/>
</dbReference>
<dbReference type="InterPro" id="IPR000792">
    <property type="entry name" value="Tscrpt_reg_LuxR_C"/>
</dbReference>
<keyword evidence="3" id="KW-1185">Reference proteome</keyword>
<accession>A0ABP4GMH5</accession>
<evidence type="ECO:0000313" key="3">
    <source>
        <dbReference type="Proteomes" id="UP001500037"/>
    </source>
</evidence>
<dbReference type="InterPro" id="IPR016032">
    <property type="entry name" value="Sig_transdc_resp-reg_C-effctor"/>
</dbReference>
<protein>
    <recommendedName>
        <fullName evidence="1">HTH luxR-type domain-containing protein</fullName>
    </recommendedName>
</protein>
<dbReference type="Gene3D" id="1.10.10.10">
    <property type="entry name" value="Winged helix-like DNA-binding domain superfamily/Winged helix DNA-binding domain"/>
    <property type="match status" value="1"/>
</dbReference>
<dbReference type="SMART" id="SM00421">
    <property type="entry name" value="HTH_LUXR"/>
    <property type="match status" value="1"/>
</dbReference>
<gene>
    <name evidence="2" type="ORF">GCM10009665_20920</name>
</gene>
<dbReference type="Proteomes" id="UP001500037">
    <property type="component" value="Unassembled WGS sequence"/>
</dbReference>